<dbReference type="Pfam" id="PF06892">
    <property type="entry name" value="Phage_CP76"/>
    <property type="match status" value="1"/>
</dbReference>
<dbReference type="RefSeq" id="WP_369460987.1">
    <property type="nucleotide sequence ID" value="NZ_JBGBDC010000010.1"/>
</dbReference>
<name>A0ABV4B772_9BURK</name>
<gene>
    <name evidence="1" type="ORF">AB7A72_20450</name>
</gene>
<protein>
    <submittedName>
        <fullName evidence="1">Phage regulatory CII family protein</fullName>
    </submittedName>
</protein>
<comment type="caution">
    <text evidence="1">The sequence shown here is derived from an EMBL/GenBank/DDBJ whole genome shotgun (WGS) entry which is preliminary data.</text>
</comment>
<proteinExistence type="predicted"/>
<organism evidence="1 2">
    <name type="scientific">Comamonas sediminis</name>
    <dbReference type="NCBI Taxonomy" id="1783360"/>
    <lineage>
        <taxon>Bacteria</taxon>
        <taxon>Pseudomonadati</taxon>
        <taxon>Pseudomonadota</taxon>
        <taxon>Betaproteobacteria</taxon>
        <taxon>Burkholderiales</taxon>
        <taxon>Comamonadaceae</taxon>
        <taxon>Comamonas</taxon>
    </lineage>
</organism>
<evidence type="ECO:0000313" key="1">
    <source>
        <dbReference type="EMBL" id="MEY2253400.1"/>
    </source>
</evidence>
<evidence type="ECO:0000313" key="2">
    <source>
        <dbReference type="Proteomes" id="UP001562178"/>
    </source>
</evidence>
<accession>A0ABV4B772</accession>
<dbReference type="Proteomes" id="UP001562178">
    <property type="component" value="Unassembled WGS sequence"/>
</dbReference>
<reference evidence="1 2" key="1">
    <citation type="journal article" date="2016" name="Int. J. Syst. Evol. Microbiol.">
        <title>Description of Comamonas sediminis sp. nov., isolated from lagoon sediments.</title>
        <authorList>
            <person name="Subhash Y."/>
            <person name="Bang J.J."/>
            <person name="You T.H."/>
            <person name="Lee S.S."/>
        </authorList>
    </citation>
    <scope>NUCLEOTIDE SEQUENCE [LARGE SCALE GENOMIC DNA]</scope>
    <source>
        <strain evidence="1 2">JCM 31169</strain>
    </source>
</reference>
<sequence>MNAFSLSAGGPSGYIENDAQGDTRRFAGMDPLDAAYLIAQNHKGGVAQIAKDMGVNAGTLQHKLNPNNDRFHLTLRDAILMQRVTNSRGILFAWGSQEGYTVQRSSTAAASVDLVDVFVHWQLKQADLTRAIGDAVNEARDRRGQVGRAAQRRVDYAVQEAIAAANQLAAAIAARVPQRDAGM</sequence>
<dbReference type="EMBL" id="JBGBDC010000010">
    <property type="protein sequence ID" value="MEY2253400.1"/>
    <property type="molecule type" value="Genomic_DNA"/>
</dbReference>
<dbReference type="InterPro" id="IPR009679">
    <property type="entry name" value="Phage_186_CII-like"/>
</dbReference>
<keyword evidence="2" id="KW-1185">Reference proteome</keyword>